<dbReference type="STRING" id="45067.Llan_1555"/>
<gene>
    <name evidence="8" type="primary">pepA</name>
    <name evidence="10" type="ORF">Llan_1555</name>
</gene>
<dbReference type="PATRIC" id="fig|45067.4.peg.1629"/>
<feature type="binding site" evidence="8">
    <location>
        <position position="336"/>
    </location>
    <ligand>
        <name>Mn(2+)</name>
        <dbReference type="ChEBI" id="CHEBI:29035"/>
        <label>2</label>
    </ligand>
</feature>
<evidence type="ECO:0000256" key="4">
    <source>
        <dbReference type="ARBA" id="ARBA00022438"/>
    </source>
</evidence>
<evidence type="ECO:0000256" key="5">
    <source>
        <dbReference type="ARBA" id="ARBA00022670"/>
    </source>
</evidence>
<evidence type="ECO:0000256" key="6">
    <source>
        <dbReference type="ARBA" id="ARBA00022801"/>
    </source>
</evidence>
<dbReference type="EC" id="3.4.11.10" evidence="8"/>
<feature type="binding site" evidence="8">
    <location>
        <position position="257"/>
    </location>
    <ligand>
        <name>Mn(2+)</name>
        <dbReference type="ChEBI" id="CHEBI:29035"/>
        <label>2</label>
    </ligand>
</feature>
<dbReference type="NCBIfam" id="NF002074">
    <property type="entry name" value="PRK00913.1-4"/>
    <property type="match status" value="1"/>
</dbReference>
<protein>
    <recommendedName>
        <fullName evidence="8">Probable cytosol aminopeptidase</fullName>
        <ecNumber evidence="8">3.4.11.1</ecNumber>
    </recommendedName>
    <alternativeName>
        <fullName evidence="8">Leucine aminopeptidase</fullName>
        <shortName evidence="8">LAP</shortName>
        <ecNumber evidence="8">3.4.11.10</ecNumber>
    </alternativeName>
    <alternativeName>
        <fullName evidence="8">Leucyl aminopeptidase</fullName>
    </alternativeName>
</protein>
<dbReference type="EC" id="3.4.11.1" evidence="8"/>
<evidence type="ECO:0000256" key="8">
    <source>
        <dbReference type="HAMAP-Rule" id="MF_00181"/>
    </source>
</evidence>
<feature type="binding site" evidence="8">
    <location>
        <position position="275"/>
    </location>
    <ligand>
        <name>Mn(2+)</name>
        <dbReference type="ChEBI" id="CHEBI:29035"/>
        <label>2</label>
    </ligand>
</feature>
<dbReference type="GO" id="GO:0030145">
    <property type="term" value="F:manganese ion binding"/>
    <property type="evidence" value="ECO:0007669"/>
    <property type="project" value="UniProtKB-UniRule"/>
</dbReference>
<dbReference type="Gene3D" id="3.40.630.10">
    <property type="entry name" value="Zn peptidases"/>
    <property type="match status" value="1"/>
</dbReference>
<feature type="binding site" evidence="8">
    <location>
        <position position="334"/>
    </location>
    <ligand>
        <name>Mn(2+)</name>
        <dbReference type="ChEBI" id="CHEBI:29035"/>
        <label>1</label>
    </ligand>
</feature>
<dbReference type="InterPro" id="IPR011356">
    <property type="entry name" value="Leucine_aapep/pepB"/>
</dbReference>
<dbReference type="PROSITE" id="PS00631">
    <property type="entry name" value="CYTOSOL_AP"/>
    <property type="match status" value="1"/>
</dbReference>
<keyword evidence="11" id="KW-1185">Reference proteome</keyword>
<keyword evidence="6 8" id="KW-0378">Hydrolase</keyword>
<dbReference type="AlphaFoldDB" id="A0A0W0VN36"/>
<dbReference type="SUPFAM" id="SSF53187">
    <property type="entry name" value="Zn-dependent exopeptidases"/>
    <property type="match status" value="1"/>
</dbReference>
<dbReference type="Pfam" id="PF00883">
    <property type="entry name" value="Peptidase_M17"/>
    <property type="match status" value="1"/>
</dbReference>
<evidence type="ECO:0000256" key="3">
    <source>
        <dbReference type="ARBA" id="ARBA00009528"/>
    </source>
</evidence>
<dbReference type="GO" id="GO:0005737">
    <property type="term" value="C:cytoplasm"/>
    <property type="evidence" value="ECO:0007669"/>
    <property type="project" value="UniProtKB-SubCell"/>
</dbReference>
<dbReference type="InterPro" id="IPR043472">
    <property type="entry name" value="Macro_dom-like"/>
</dbReference>
<accession>A0A0W0VN36</accession>
<evidence type="ECO:0000259" key="9">
    <source>
        <dbReference type="PROSITE" id="PS00631"/>
    </source>
</evidence>
<sequence>MNYGLAESPSLKANDGLILGLFADTTFSDFAKTLDKQYQGLISRLFANLNEAGDWVWQGDLDGHHFMLLNCGKKSEFTATGLRKRLNDIATALIKQRVKSATICLPQVIDRSADWQIEQMILQIDARLYQSLAFKTKDNKPHQLESVQFYLADSTTKAVKTAKSIAEGIKCTRHLADFPANICTPTFLGEKAMELAQQHDYLSTKIMGPEDMRSMGMGALLAVAQGSNQEPRLIEMHYCGGGDSPPIVLVGKGITFDSGGLSIKPANAMDEMKYDMSGAASVFGTIKACALLKLPVNVIGIIASAENMLSGSAVKPGDIVTSMSGQTIEILNTDAEGRLVLADALTYAEQLEPAFVIDIATLTGAMVVALGYITTGFMTKDEQLATQILAAAKDADDKTWRMPLDEAYEEALESPMADMINASFDRAAGAITAACFLSRFTKKYRWAHLDIAGTAWVTGKNRNATGRPVHLLIQLLRHVASSH</sequence>
<evidence type="ECO:0000256" key="7">
    <source>
        <dbReference type="ARBA" id="ARBA00023211"/>
    </source>
</evidence>
<comment type="catalytic activity">
    <reaction evidence="1 8">
        <text>Release of an N-terminal amino acid, Xaa-|-Yaa-, in which Xaa is preferably Leu, but may be other amino acids including Pro although not Arg or Lys, and Yaa may be Pro. Amino acid amides and methyl esters are also readily hydrolyzed, but rates on arylamides are exceedingly low.</text>
        <dbReference type="EC" id="3.4.11.1"/>
    </reaction>
</comment>
<comment type="catalytic activity">
    <reaction evidence="2 8">
        <text>Release of an N-terminal amino acid, preferentially leucine, but not glutamic or aspartic acids.</text>
        <dbReference type="EC" id="3.4.11.10"/>
    </reaction>
</comment>
<name>A0A0W0VN36_9GAMM</name>
<evidence type="ECO:0000313" key="10">
    <source>
        <dbReference type="EMBL" id="KTD21537.1"/>
    </source>
</evidence>
<feature type="domain" description="Cytosol aminopeptidase" evidence="9">
    <location>
        <begin position="332"/>
        <end position="339"/>
    </location>
</feature>
<dbReference type="CDD" id="cd00433">
    <property type="entry name" value="Peptidase_M17"/>
    <property type="match status" value="1"/>
</dbReference>
<keyword evidence="8" id="KW-0963">Cytoplasm</keyword>
<keyword evidence="7 8" id="KW-0464">Manganese</keyword>
<feature type="binding site" evidence="8">
    <location>
        <position position="257"/>
    </location>
    <ligand>
        <name>Mn(2+)</name>
        <dbReference type="ChEBI" id="CHEBI:29035"/>
        <label>1</label>
    </ligand>
</feature>
<dbReference type="HAMAP" id="MF_00181">
    <property type="entry name" value="Cytosol_peptidase_M17"/>
    <property type="match status" value="1"/>
</dbReference>
<feature type="binding site" evidence="8">
    <location>
        <position position="252"/>
    </location>
    <ligand>
        <name>Mn(2+)</name>
        <dbReference type="ChEBI" id="CHEBI:29035"/>
        <label>2</label>
    </ligand>
</feature>
<comment type="caution">
    <text evidence="10">The sequence shown here is derived from an EMBL/GenBank/DDBJ whole genome shotgun (WGS) entry which is preliminary data.</text>
</comment>
<dbReference type="InterPro" id="IPR008283">
    <property type="entry name" value="Peptidase_M17_N"/>
</dbReference>
<feature type="binding site" evidence="8">
    <location>
        <position position="336"/>
    </location>
    <ligand>
        <name>Mn(2+)</name>
        <dbReference type="ChEBI" id="CHEBI:29035"/>
        <label>1</label>
    </ligand>
</feature>
<keyword evidence="8" id="KW-0479">Metal-binding</keyword>
<dbReference type="Gene3D" id="3.40.220.10">
    <property type="entry name" value="Leucine Aminopeptidase, subunit E, domain 1"/>
    <property type="match status" value="1"/>
</dbReference>
<feature type="active site" evidence="8">
    <location>
        <position position="264"/>
    </location>
</feature>
<dbReference type="PRINTS" id="PR00481">
    <property type="entry name" value="LAMNOPPTDASE"/>
</dbReference>
<dbReference type="Proteomes" id="UP000054869">
    <property type="component" value="Unassembled WGS sequence"/>
</dbReference>
<proteinExistence type="inferred from homology"/>
<comment type="cofactor">
    <cofactor evidence="8">
        <name>Mn(2+)</name>
        <dbReference type="ChEBI" id="CHEBI:29035"/>
    </cofactor>
    <text evidence="8">Binds 2 manganese ions per subunit.</text>
</comment>
<dbReference type="RefSeq" id="WP_058387155.1">
    <property type="nucleotide sequence ID" value="NZ_LNYI01000031.1"/>
</dbReference>
<organism evidence="10 11">
    <name type="scientific">Legionella lansingensis</name>
    <dbReference type="NCBI Taxonomy" id="45067"/>
    <lineage>
        <taxon>Bacteria</taxon>
        <taxon>Pseudomonadati</taxon>
        <taxon>Pseudomonadota</taxon>
        <taxon>Gammaproteobacteria</taxon>
        <taxon>Legionellales</taxon>
        <taxon>Legionellaceae</taxon>
        <taxon>Legionella</taxon>
    </lineage>
</organism>
<comment type="similarity">
    <text evidence="3 8">Belongs to the peptidase M17 family.</text>
</comment>
<feature type="active site" evidence="8">
    <location>
        <position position="338"/>
    </location>
</feature>
<evidence type="ECO:0000256" key="1">
    <source>
        <dbReference type="ARBA" id="ARBA00000135"/>
    </source>
</evidence>
<keyword evidence="5 8" id="KW-0645">Protease</keyword>
<dbReference type="PANTHER" id="PTHR11963:SF23">
    <property type="entry name" value="CYTOSOL AMINOPEPTIDASE"/>
    <property type="match status" value="1"/>
</dbReference>
<dbReference type="GO" id="GO:0070006">
    <property type="term" value="F:metalloaminopeptidase activity"/>
    <property type="evidence" value="ECO:0007669"/>
    <property type="project" value="InterPro"/>
</dbReference>
<dbReference type="InterPro" id="IPR023042">
    <property type="entry name" value="Peptidase_M17_leu_NH2_pept"/>
</dbReference>
<dbReference type="GO" id="GO:0006508">
    <property type="term" value="P:proteolysis"/>
    <property type="evidence" value="ECO:0007669"/>
    <property type="project" value="UniProtKB-KW"/>
</dbReference>
<evidence type="ECO:0000256" key="2">
    <source>
        <dbReference type="ARBA" id="ARBA00000967"/>
    </source>
</evidence>
<dbReference type="eggNOG" id="COG0260">
    <property type="taxonomic scope" value="Bacteria"/>
</dbReference>
<dbReference type="Pfam" id="PF02789">
    <property type="entry name" value="Peptidase_M17_N"/>
    <property type="match status" value="1"/>
</dbReference>
<evidence type="ECO:0000313" key="11">
    <source>
        <dbReference type="Proteomes" id="UP000054869"/>
    </source>
</evidence>
<dbReference type="PANTHER" id="PTHR11963">
    <property type="entry name" value="LEUCINE AMINOPEPTIDASE-RELATED"/>
    <property type="match status" value="1"/>
</dbReference>
<dbReference type="EMBL" id="LNYI01000031">
    <property type="protein sequence ID" value="KTD21537.1"/>
    <property type="molecule type" value="Genomic_DNA"/>
</dbReference>
<comment type="subcellular location">
    <subcellularLocation>
        <location evidence="8">Cytoplasm</location>
    </subcellularLocation>
</comment>
<dbReference type="InterPro" id="IPR000819">
    <property type="entry name" value="Peptidase_M17_C"/>
</dbReference>
<reference evidence="10 11" key="1">
    <citation type="submission" date="2015-11" db="EMBL/GenBank/DDBJ databases">
        <title>Genomic analysis of 38 Legionella species identifies large and diverse effector repertoires.</title>
        <authorList>
            <person name="Burstein D."/>
            <person name="Amaro F."/>
            <person name="Zusman T."/>
            <person name="Lifshitz Z."/>
            <person name="Cohen O."/>
            <person name="Gilbert J.A."/>
            <person name="Pupko T."/>
            <person name="Shuman H.A."/>
            <person name="Segal G."/>
        </authorList>
    </citation>
    <scope>NUCLEOTIDE SEQUENCE [LARGE SCALE GENOMIC DNA]</scope>
    <source>
        <strain evidence="10 11">ATCC 49751</strain>
    </source>
</reference>
<keyword evidence="4 8" id="KW-0031">Aminopeptidase</keyword>
<dbReference type="SUPFAM" id="SSF52949">
    <property type="entry name" value="Macro domain-like"/>
    <property type="match status" value="1"/>
</dbReference>
<comment type="function">
    <text evidence="8">Presumably involved in the processing and regular turnover of intracellular proteins. Catalyzes the removal of unsubstituted N-terminal amino acids from various peptides.</text>
</comment>